<dbReference type="InterPro" id="IPR012340">
    <property type="entry name" value="NA-bd_OB-fold"/>
</dbReference>
<dbReference type="InterPro" id="IPR015855">
    <property type="entry name" value="ABC_transpr_MalK-like"/>
</dbReference>
<protein>
    <submittedName>
        <fullName evidence="6">Carbohydrate ABC transporter ATP-binding protein, CUT1 family</fullName>
    </submittedName>
</protein>
<keyword evidence="2" id="KW-0762">Sugar transport</keyword>
<evidence type="ECO:0000313" key="7">
    <source>
        <dbReference type="Proteomes" id="UP000184517"/>
    </source>
</evidence>
<reference evidence="7" key="1">
    <citation type="submission" date="2016-11" db="EMBL/GenBank/DDBJ databases">
        <authorList>
            <person name="Varghese N."/>
            <person name="Submissions S."/>
        </authorList>
    </citation>
    <scope>NUCLEOTIDE SEQUENCE [LARGE SCALE GENOMIC DNA]</scope>
    <source>
        <strain evidence="7">DSM 16579</strain>
    </source>
</reference>
<dbReference type="PANTHER" id="PTHR43875">
    <property type="entry name" value="MALTODEXTRIN IMPORT ATP-BINDING PROTEIN MSMX"/>
    <property type="match status" value="1"/>
</dbReference>
<dbReference type="InterPro" id="IPR003439">
    <property type="entry name" value="ABC_transporter-like_ATP-bd"/>
</dbReference>
<proteinExistence type="predicted"/>
<keyword evidence="1" id="KW-0813">Transport</keyword>
<organism evidence="6 7">
    <name type="scientific">Marinomonas polaris DSM 16579</name>
    <dbReference type="NCBI Taxonomy" id="1122206"/>
    <lineage>
        <taxon>Bacteria</taxon>
        <taxon>Pseudomonadati</taxon>
        <taxon>Pseudomonadota</taxon>
        <taxon>Gammaproteobacteria</taxon>
        <taxon>Oceanospirillales</taxon>
        <taxon>Oceanospirillaceae</taxon>
        <taxon>Marinomonas</taxon>
    </lineage>
</organism>
<evidence type="ECO:0000256" key="4">
    <source>
        <dbReference type="ARBA" id="ARBA00022840"/>
    </source>
</evidence>
<dbReference type="Gene3D" id="3.40.50.300">
    <property type="entry name" value="P-loop containing nucleotide triphosphate hydrolases"/>
    <property type="match status" value="1"/>
</dbReference>
<dbReference type="InterPro" id="IPR047641">
    <property type="entry name" value="ABC_transpr_MalK/UgpC-like"/>
</dbReference>
<dbReference type="Proteomes" id="UP000184517">
    <property type="component" value="Unassembled WGS sequence"/>
</dbReference>
<dbReference type="PROSITE" id="PS50893">
    <property type="entry name" value="ABC_TRANSPORTER_2"/>
    <property type="match status" value="1"/>
</dbReference>
<dbReference type="InterPro" id="IPR017871">
    <property type="entry name" value="ABC_transporter-like_CS"/>
</dbReference>
<dbReference type="GO" id="GO:0015423">
    <property type="term" value="F:ABC-type maltose transporter activity"/>
    <property type="evidence" value="ECO:0007669"/>
    <property type="project" value="TreeGrafter"/>
</dbReference>
<dbReference type="InterPro" id="IPR013611">
    <property type="entry name" value="Transp-assoc_OB_typ2"/>
</dbReference>
<dbReference type="Gene3D" id="2.40.50.100">
    <property type="match status" value="1"/>
</dbReference>
<sequence length="366" mass="39946">MSASISIKNITKRYDSVTVLDDINLHIEDGEFVVFLGPSGCGKSTLLRMIAGLESITEGSIDIGEKRIDTLPPGQRGVAMVFQSYALYPHMTTRQNMAFGLENVKVAQDEIDRRVNDAAKILEIDHLLDRKPGRLSGGQRQRVAIGRAIVKEPKAFLFDEPLSNLDAALRGRTRLELAQLHQRLGSTMIFVTHDQVEAMTLADRIVIMHNQKIEQIGTPMEIYQYPASRFVAEFVGSPPMSMLPINSIENTPDGVTVEVSGAGKVVTAIVLPPEFNATNAVIGIRAEDTAVVAAEEDGLDLTIKVIERLGDRTLLYGILIDGTDLIVEDSGRSKVKAGDTVRVSISPQAAHIFDGDGLAYHSQMEV</sequence>
<dbReference type="OrthoDB" id="9802264at2"/>
<dbReference type="InterPro" id="IPR008995">
    <property type="entry name" value="Mo/tungstate-bd_C_term_dom"/>
</dbReference>
<dbReference type="InterPro" id="IPR027417">
    <property type="entry name" value="P-loop_NTPase"/>
</dbReference>
<evidence type="ECO:0000256" key="1">
    <source>
        <dbReference type="ARBA" id="ARBA00022448"/>
    </source>
</evidence>
<dbReference type="NCBIfam" id="NF008653">
    <property type="entry name" value="PRK11650.1"/>
    <property type="match status" value="1"/>
</dbReference>
<dbReference type="InterPro" id="IPR003593">
    <property type="entry name" value="AAA+_ATPase"/>
</dbReference>
<evidence type="ECO:0000256" key="2">
    <source>
        <dbReference type="ARBA" id="ARBA00022597"/>
    </source>
</evidence>
<name>A0A1M5G1Q9_9GAMM</name>
<keyword evidence="4 6" id="KW-0067">ATP-binding</keyword>
<dbReference type="GO" id="GO:1990060">
    <property type="term" value="C:maltose transport complex"/>
    <property type="evidence" value="ECO:0007669"/>
    <property type="project" value="TreeGrafter"/>
</dbReference>
<keyword evidence="7" id="KW-1185">Reference proteome</keyword>
<dbReference type="PROSITE" id="PS00211">
    <property type="entry name" value="ABC_TRANSPORTER_1"/>
    <property type="match status" value="1"/>
</dbReference>
<evidence type="ECO:0000256" key="3">
    <source>
        <dbReference type="ARBA" id="ARBA00022741"/>
    </source>
</evidence>
<dbReference type="EMBL" id="FQVF01000014">
    <property type="protein sequence ID" value="SHF97372.1"/>
    <property type="molecule type" value="Genomic_DNA"/>
</dbReference>
<evidence type="ECO:0000313" key="6">
    <source>
        <dbReference type="EMBL" id="SHF97372.1"/>
    </source>
</evidence>
<dbReference type="GO" id="GO:0016887">
    <property type="term" value="F:ATP hydrolysis activity"/>
    <property type="evidence" value="ECO:0007669"/>
    <property type="project" value="InterPro"/>
</dbReference>
<gene>
    <name evidence="6" type="ORF">SAMN02745753_02987</name>
</gene>
<dbReference type="SUPFAM" id="SSF50331">
    <property type="entry name" value="MOP-like"/>
    <property type="match status" value="1"/>
</dbReference>
<dbReference type="CDD" id="cd03301">
    <property type="entry name" value="ABC_MalK_N"/>
    <property type="match status" value="1"/>
</dbReference>
<dbReference type="STRING" id="1122206.SAMN02745753_02987"/>
<dbReference type="RefSeq" id="WP_072840487.1">
    <property type="nucleotide sequence ID" value="NZ_FQVF01000014.1"/>
</dbReference>
<dbReference type="GO" id="GO:0055052">
    <property type="term" value="C:ATP-binding cassette (ABC) transporter complex, substrate-binding subunit-containing"/>
    <property type="evidence" value="ECO:0007669"/>
    <property type="project" value="TreeGrafter"/>
</dbReference>
<dbReference type="GO" id="GO:0005524">
    <property type="term" value="F:ATP binding"/>
    <property type="evidence" value="ECO:0007669"/>
    <property type="project" value="UniProtKB-KW"/>
</dbReference>
<accession>A0A1M5G1Q9</accession>
<feature type="domain" description="ABC transporter" evidence="5">
    <location>
        <begin position="5"/>
        <end position="235"/>
    </location>
</feature>
<dbReference type="AlphaFoldDB" id="A0A1M5G1Q9"/>
<keyword evidence="3" id="KW-0547">Nucleotide-binding</keyword>
<dbReference type="SMART" id="SM00382">
    <property type="entry name" value="AAA"/>
    <property type="match status" value="1"/>
</dbReference>
<dbReference type="SUPFAM" id="SSF52540">
    <property type="entry name" value="P-loop containing nucleoside triphosphate hydrolases"/>
    <property type="match status" value="1"/>
</dbReference>
<dbReference type="Gene3D" id="2.40.50.140">
    <property type="entry name" value="Nucleic acid-binding proteins"/>
    <property type="match status" value="1"/>
</dbReference>
<dbReference type="Pfam" id="PF00005">
    <property type="entry name" value="ABC_tran"/>
    <property type="match status" value="1"/>
</dbReference>
<evidence type="ECO:0000259" key="5">
    <source>
        <dbReference type="PROSITE" id="PS50893"/>
    </source>
</evidence>
<dbReference type="Pfam" id="PF08402">
    <property type="entry name" value="TOBE_2"/>
    <property type="match status" value="1"/>
</dbReference>
<dbReference type="FunFam" id="3.40.50.300:FF:000042">
    <property type="entry name" value="Maltose/maltodextrin ABC transporter, ATP-binding protein"/>
    <property type="match status" value="1"/>
</dbReference>
<dbReference type="PANTHER" id="PTHR43875:SF3">
    <property type="entry name" value="MALTOSE_MALTODEXTRIN IMPORT ATP-BINDING PROTEIN MALK"/>
    <property type="match status" value="1"/>
</dbReference>